<dbReference type="InterPro" id="IPR001926">
    <property type="entry name" value="TrpB-like_PALP"/>
</dbReference>
<dbReference type="OrthoDB" id="9801249at2"/>
<evidence type="ECO:0000256" key="4">
    <source>
        <dbReference type="PIRSR" id="PIRSR006278-1"/>
    </source>
</evidence>
<dbReference type="PANTHER" id="PTHR43780">
    <property type="entry name" value="1-AMINOCYCLOPROPANE-1-CARBOXYLATE DEAMINASE-RELATED"/>
    <property type="match status" value="1"/>
</dbReference>
<comment type="caution">
    <text evidence="7">The sequence shown here is derived from an EMBL/GenBank/DDBJ whole genome shotgun (WGS) entry which is preliminary data.</text>
</comment>
<keyword evidence="3 5" id="KW-0663">Pyridoxal phosphate</keyword>
<dbReference type="Gene3D" id="3.40.50.1100">
    <property type="match status" value="2"/>
</dbReference>
<dbReference type="SUPFAM" id="SSF53686">
    <property type="entry name" value="Tryptophan synthase beta subunit-like PLP-dependent enzymes"/>
    <property type="match status" value="1"/>
</dbReference>
<dbReference type="PIRSF" id="PIRSF006278">
    <property type="entry name" value="ACCD_DCysDesulf"/>
    <property type="match status" value="1"/>
</dbReference>
<dbReference type="InterPro" id="IPR027278">
    <property type="entry name" value="ACCD_DCysDesulf"/>
</dbReference>
<proteinExistence type="inferred from homology"/>
<evidence type="ECO:0000256" key="5">
    <source>
        <dbReference type="PIRSR" id="PIRSR006278-2"/>
    </source>
</evidence>
<dbReference type="PANTHER" id="PTHR43780:SF2">
    <property type="entry name" value="1-AMINOCYCLOPROPANE-1-CARBOXYLATE DEAMINASE-RELATED"/>
    <property type="match status" value="1"/>
</dbReference>
<gene>
    <name evidence="7" type="ORF">DSL64_14020</name>
</gene>
<evidence type="ECO:0000256" key="2">
    <source>
        <dbReference type="ARBA" id="ARBA00008639"/>
    </source>
</evidence>
<evidence type="ECO:0000259" key="6">
    <source>
        <dbReference type="Pfam" id="PF00291"/>
    </source>
</evidence>
<dbReference type="GO" id="GO:0019148">
    <property type="term" value="F:D-cysteine desulfhydrase activity"/>
    <property type="evidence" value="ECO:0007669"/>
    <property type="project" value="TreeGrafter"/>
</dbReference>
<dbReference type="EMBL" id="QNUL01000010">
    <property type="protein sequence ID" value="REA60652.1"/>
    <property type="molecule type" value="Genomic_DNA"/>
</dbReference>
<reference evidence="7 8" key="1">
    <citation type="submission" date="2018-07" db="EMBL/GenBank/DDBJ databases">
        <title>Dyadobacter roseus sp. nov., isolated from rose rhizosphere soil.</title>
        <authorList>
            <person name="Chen L."/>
        </authorList>
    </citation>
    <scope>NUCLEOTIDE SEQUENCE [LARGE SCALE GENOMIC DNA]</scope>
    <source>
        <strain evidence="7 8">RS19</strain>
    </source>
</reference>
<dbReference type="Pfam" id="PF00291">
    <property type="entry name" value="PALP"/>
    <property type="match status" value="1"/>
</dbReference>
<feature type="domain" description="Tryptophan synthase beta chain-like PALP" evidence="6">
    <location>
        <begin position="9"/>
        <end position="290"/>
    </location>
</feature>
<comment type="similarity">
    <text evidence="2">Belongs to the ACC deaminase/D-cysteine desulfhydrase family.</text>
</comment>
<evidence type="ECO:0000313" key="7">
    <source>
        <dbReference type="EMBL" id="REA60652.1"/>
    </source>
</evidence>
<dbReference type="RefSeq" id="WP_115831538.1">
    <property type="nucleotide sequence ID" value="NZ_QNUL01000010.1"/>
</dbReference>
<dbReference type="Proteomes" id="UP000256373">
    <property type="component" value="Unassembled WGS sequence"/>
</dbReference>
<evidence type="ECO:0000256" key="3">
    <source>
        <dbReference type="ARBA" id="ARBA00022898"/>
    </source>
</evidence>
<feature type="active site" description="Nucleophile" evidence="4">
    <location>
        <position position="70"/>
    </location>
</feature>
<comment type="cofactor">
    <cofactor evidence="1">
        <name>pyridoxal 5'-phosphate</name>
        <dbReference type="ChEBI" id="CHEBI:597326"/>
    </cofactor>
</comment>
<evidence type="ECO:0000256" key="1">
    <source>
        <dbReference type="ARBA" id="ARBA00001933"/>
    </source>
</evidence>
<sequence>MDKLVPSLPTPLQLLTDDIISKAGIQLYIKRDDLIHPEVSGNKWRKLKYNLDDALRQGKDTLLTFGGAYSNHLYATAAAGKALNLHTIGIVRGEVANEKLSPTLVFCQSQGMKLVFISREEYKRRHDPIYIHELLHSFGNPYFIPEGGSSALALRGVGEMVEEVHAQSGIRPDYFATAVGTGGTAAGILSVGSNVIAFSALKGGDFLERDIQMLLENRQETGKLNLQTDYHFGGYGKWKPELLTFIRGFHNRHAIQLEQVYTAKMMFGLFDLMQKGFFKPGQIVVAVHTGGLQGLLPELRQM</sequence>
<protein>
    <submittedName>
        <fullName evidence="7">1-aminocyclopropane-1-carboxylate deaminase/D-cysteine desulfhydrase</fullName>
    </submittedName>
</protein>
<organism evidence="7 8">
    <name type="scientific">Dyadobacter luteus</name>
    <dbReference type="NCBI Taxonomy" id="2259619"/>
    <lineage>
        <taxon>Bacteria</taxon>
        <taxon>Pseudomonadati</taxon>
        <taxon>Bacteroidota</taxon>
        <taxon>Cytophagia</taxon>
        <taxon>Cytophagales</taxon>
        <taxon>Spirosomataceae</taxon>
        <taxon>Dyadobacter</taxon>
    </lineage>
</organism>
<dbReference type="AlphaFoldDB" id="A0A3D8YDM2"/>
<keyword evidence="8" id="KW-1185">Reference proteome</keyword>
<name>A0A3D8YDM2_9BACT</name>
<evidence type="ECO:0000313" key="8">
    <source>
        <dbReference type="Proteomes" id="UP000256373"/>
    </source>
</evidence>
<feature type="modified residue" description="N6-(pyridoxal phosphate)lysine" evidence="5">
    <location>
        <position position="43"/>
    </location>
</feature>
<dbReference type="InterPro" id="IPR036052">
    <property type="entry name" value="TrpB-like_PALP_sf"/>
</dbReference>
<accession>A0A3D8YDM2</accession>